<dbReference type="RefSeq" id="WP_119053616.1">
    <property type="nucleotide sequence ID" value="NZ_CP032157.1"/>
</dbReference>
<evidence type="ECO:0000313" key="7">
    <source>
        <dbReference type="Proteomes" id="UP000263900"/>
    </source>
</evidence>
<dbReference type="Proteomes" id="UP000263900">
    <property type="component" value="Chromosome"/>
</dbReference>
<dbReference type="OrthoDB" id="7960583at2"/>
<evidence type="ECO:0000256" key="3">
    <source>
        <dbReference type="ARBA" id="ARBA00022989"/>
    </source>
</evidence>
<accession>A0A3B7MWC1</accession>
<evidence type="ECO:0000313" key="6">
    <source>
        <dbReference type="EMBL" id="AXY77743.1"/>
    </source>
</evidence>
<gene>
    <name evidence="6" type="ORF">D3H65_28815</name>
</gene>
<dbReference type="Pfam" id="PF13564">
    <property type="entry name" value="DoxX_2"/>
    <property type="match status" value="1"/>
</dbReference>
<keyword evidence="3 5" id="KW-1133">Transmembrane helix</keyword>
<protein>
    <submittedName>
        <fullName evidence="6">DoxX family protein</fullName>
    </submittedName>
</protein>
<reference evidence="6 7" key="1">
    <citation type="submission" date="2018-09" db="EMBL/GenBank/DDBJ databases">
        <title>Genome sequencing of strain 6GH32-13.</title>
        <authorList>
            <person name="Weon H.-Y."/>
            <person name="Heo J."/>
            <person name="Kwon S.-W."/>
        </authorList>
    </citation>
    <scope>NUCLEOTIDE SEQUENCE [LARGE SCALE GENOMIC DNA]</scope>
    <source>
        <strain evidence="6 7">5GH32-13</strain>
    </source>
</reference>
<dbReference type="InterPro" id="IPR032808">
    <property type="entry name" value="DoxX"/>
</dbReference>
<name>A0A3B7MWC1_9BACT</name>
<sequence>MNSKKIRREKIIYWTATGIIGAVMTFSIISFTFFDGYTYPEGAFTHLHLPAYFKAELTIAKVLGVLILLLPGIPGKIKEYAYVGFGITLVSAIIAHAAVGDGIMYIIDPLLFLGVLILSYIYFTRLQGYKHSIGSNIEVLLSK</sequence>
<organism evidence="6 7">
    <name type="scientific">Paraflavitalea soli</name>
    <dbReference type="NCBI Taxonomy" id="2315862"/>
    <lineage>
        <taxon>Bacteria</taxon>
        <taxon>Pseudomonadati</taxon>
        <taxon>Bacteroidota</taxon>
        <taxon>Chitinophagia</taxon>
        <taxon>Chitinophagales</taxon>
        <taxon>Chitinophagaceae</taxon>
        <taxon>Paraflavitalea</taxon>
    </lineage>
</organism>
<evidence type="ECO:0000256" key="4">
    <source>
        <dbReference type="ARBA" id="ARBA00023136"/>
    </source>
</evidence>
<evidence type="ECO:0000256" key="5">
    <source>
        <dbReference type="SAM" id="Phobius"/>
    </source>
</evidence>
<dbReference type="KEGG" id="pseg:D3H65_28815"/>
<dbReference type="EMBL" id="CP032157">
    <property type="protein sequence ID" value="AXY77743.1"/>
    <property type="molecule type" value="Genomic_DNA"/>
</dbReference>
<feature type="transmembrane region" description="Helical" evidence="5">
    <location>
        <begin position="80"/>
        <end position="99"/>
    </location>
</feature>
<keyword evidence="7" id="KW-1185">Reference proteome</keyword>
<keyword evidence="4 5" id="KW-0472">Membrane</keyword>
<feature type="transmembrane region" description="Helical" evidence="5">
    <location>
        <begin position="12"/>
        <end position="31"/>
    </location>
</feature>
<feature type="transmembrane region" description="Helical" evidence="5">
    <location>
        <begin position="105"/>
        <end position="123"/>
    </location>
</feature>
<proteinExistence type="predicted"/>
<feature type="transmembrane region" description="Helical" evidence="5">
    <location>
        <begin position="51"/>
        <end position="73"/>
    </location>
</feature>
<keyword evidence="2 5" id="KW-0812">Transmembrane</keyword>
<dbReference type="GO" id="GO:0016020">
    <property type="term" value="C:membrane"/>
    <property type="evidence" value="ECO:0007669"/>
    <property type="project" value="UniProtKB-SubCell"/>
</dbReference>
<evidence type="ECO:0000256" key="2">
    <source>
        <dbReference type="ARBA" id="ARBA00022692"/>
    </source>
</evidence>
<dbReference type="AlphaFoldDB" id="A0A3B7MWC1"/>
<comment type="subcellular location">
    <subcellularLocation>
        <location evidence="1">Membrane</location>
        <topology evidence="1">Multi-pass membrane protein</topology>
    </subcellularLocation>
</comment>
<evidence type="ECO:0000256" key="1">
    <source>
        <dbReference type="ARBA" id="ARBA00004141"/>
    </source>
</evidence>